<dbReference type="PIRSF" id="PIRSF038061">
    <property type="entry name" value="K_channel_subfamily_K_type"/>
    <property type="match status" value="1"/>
</dbReference>
<evidence type="ECO:0000256" key="2">
    <source>
        <dbReference type="ARBA" id="ARBA00004337"/>
    </source>
</evidence>
<evidence type="ECO:0000256" key="21">
    <source>
        <dbReference type="PIRNR" id="PIRNR038061"/>
    </source>
</evidence>
<evidence type="ECO:0000256" key="8">
    <source>
        <dbReference type="ARBA" id="ARBA00022692"/>
    </source>
</evidence>
<dbReference type="InterPro" id="IPR005408">
    <property type="entry name" value="2pore_dom_K_chnl_TWIK"/>
</dbReference>
<keyword evidence="18" id="KW-0458">Lysosome</keyword>
<comment type="subcellular location">
    <subcellularLocation>
        <location evidence="2">Endosome membrane</location>
        <topology evidence="2">Multi-pass membrane protein</topology>
    </subcellularLocation>
    <subcellularLocation>
        <location evidence="3">Late endosome membrane</location>
    </subcellularLocation>
    <subcellularLocation>
        <location evidence="1">Lysosome membrane</location>
        <topology evidence="1">Multi-pass membrane protein</topology>
    </subcellularLocation>
</comment>
<keyword evidence="11 21" id="KW-0631">Potassium channel</keyword>
<evidence type="ECO:0000256" key="15">
    <source>
        <dbReference type="ARBA" id="ARBA00023136"/>
    </source>
</evidence>
<evidence type="ECO:0000256" key="12">
    <source>
        <dbReference type="ARBA" id="ARBA00022958"/>
    </source>
</evidence>
<keyword evidence="9" id="KW-0479">Metal-binding</keyword>
<dbReference type="GO" id="GO:0003085">
    <property type="term" value="P:negative regulation of systemic arterial blood pressure"/>
    <property type="evidence" value="ECO:0007669"/>
    <property type="project" value="Ensembl"/>
</dbReference>
<keyword evidence="13 25" id="KW-1133">Transmembrane helix</keyword>
<feature type="transmembrane region" description="Helical" evidence="25">
    <location>
        <begin position="164"/>
        <end position="187"/>
    </location>
</feature>
<evidence type="ECO:0000256" key="23">
    <source>
        <dbReference type="RuleBase" id="RU003857"/>
    </source>
</evidence>
<dbReference type="SUPFAM" id="SSF81324">
    <property type="entry name" value="Voltage-gated potassium channels"/>
    <property type="match status" value="2"/>
</dbReference>
<feature type="domain" description="Potassium channel" evidence="26">
    <location>
        <begin position="83"/>
        <end position="140"/>
    </location>
</feature>
<dbReference type="PANTHER" id="PTHR11003">
    <property type="entry name" value="POTASSIUM CHANNEL, SUBFAMILY K"/>
    <property type="match status" value="1"/>
</dbReference>
<evidence type="ECO:0000256" key="11">
    <source>
        <dbReference type="ARBA" id="ARBA00022826"/>
    </source>
</evidence>
<feature type="transmembrane region" description="Helical" evidence="25">
    <location>
        <begin position="88"/>
        <end position="107"/>
    </location>
</feature>
<dbReference type="FunFam" id="1.10.287.70:FF:000119">
    <property type="entry name" value="Potassium channel subfamily K member"/>
    <property type="match status" value="1"/>
</dbReference>
<reference evidence="28" key="1">
    <citation type="submission" date="2025-08" db="UniProtKB">
        <authorList>
            <consortium name="RefSeq"/>
        </authorList>
    </citation>
    <scope>IDENTIFICATION</scope>
    <source>
        <tissue evidence="28">Spleen</tissue>
    </source>
</reference>
<comment type="catalytic activity">
    <reaction evidence="20">
        <text>K(+)(in) = K(+)(out)</text>
        <dbReference type="Rhea" id="RHEA:29463"/>
        <dbReference type="ChEBI" id="CHEBI:29103"/>
    </reaction>
</comment>
<evidence type="ECO:0000256" key="9">
    <source>
        <dbReference type="ARBA" id="ARBA00022723"/>
    </source>
</evidence>
<keyword evidence="7 21" id="KW-0633">Potassium transport</keyword>
<dbReference type="GO" id="GO:0022841">
    <property type="term" value="F:potassium ion leak channel activity"/>
    <property type="evidence" value="ECO:0007669"/>
    <property type="project" value="TreeGrafter"/>
</dbReference>
<comment type="similarity">
    <text evidence="4 23">Belongs to the two pore domain potassium channel (TC 1.A.1.8) family.</text>
</comment>
<evidence type="ECO:0000256" key="22">
    <source>
        <dbReference type="PIRSR" id="PIRSR038061-1"/>
    </source>
</evidence>
<dbReference type="PRINTS" id="PR01333">
    <property type="entry name" value="2POREKCHANEL"/>
</dbReference>
<feature type="transmembrane region" description="Helical" evidence="25">
    <location>
        <begin position="119"/>
        <end position="144"/>
    </location>
</feature>
<evidence type="ECO:0000256" key="5">
    <source>
        <dbReference type="ARBA" id="ARBA00011748"/>
    </source>
</evidence>
<gene>
    <name evidence="28" type="primary">KCNK6</name>
</gene>
<dbReference type="Gene3D" id="1.10.287.70">
    <property type="match status" value="1"/>
</dbReference>
<dbReference type="CTD" id="9424"/>
<evidence type="ECO:0000313" key="28">
    <source>
        <dbReference type="RefSeq" id="XP_020834386.1"/>
    </source>
</evidence>
<dbReference type="GO" id="GO:0005765">
    <property type="term" value="C:lysosomal membrane"/>
    <property type="evidence" value="ECO:0007669"/>
    <property type="project" value="UniProtKB-SubCell"/>
</dbReference>
<accession>A0A6P5JSP7</accession>
<evidence type="ECO:0000256" key="6">
    <source>
        <dbReference type="ARBA" id="ARBA00022448"/>
    </source>
</evidence>
<dbReference type="InterPro" id="IPR005409">
    <property type="entry name" value="2pore_dom_K_chnl_TWIK2"/>
</dbReference>
<evidence type="ECO:0000256" key="7">
    <source>
        <dbReference type="ARBA" id="ARBA00022538"/>
    </source>
</evidence>
<keyword evidence="15 21" id="KW-0472">Membrane</keyword>
<dbReference type="GO" id="GO:0031902">
    <property type="term" value="C:late endosome membrane"/>
    <property type="evidence" value="ECO:0007669"/>
    <property type="project" value="UniProtKB-SubCell"/>
</dbReference>
<dbReference type="GO" id="GO:0046872">
    <property type="term" value="F:metal ion binding"/>
    <property type="evidence" value="ECO:0007669"/>
    <property type="project" value="UniProtKB-KW"/>
</dbReference>
<dbReference type="Pfam" id="PF07885">
    <property type="entry name" value="Ion_trans_2"/>
    <property type="match status" value="2"/>
</dbReference>
<evidence type="ECO:0000256" key="14">
    <source>
        <dbReference type="ARBA" id="ARBA00023065"/>
    </source>
</evidence>
<feature type="transmembrane region" description="Helical" evidence="25">
    <location>
        <begin position="228"/>
        <end position="248"/>
    </location>
</feature>
<evidence type="ECO:0000313" key="27">
    <source>
        <dbReference type="Proteomes" id="UP000515140"/>
    </source>
</evidence>
<dbReference type="GO" id="GO:1900227">
    <property type="term" value="P:positive regulation of NLRP3 inflammasome complex assembly"/>
    <property type="evidence" value="ECO:0007669"/>
    <property type="project" value="Ensembl"/>
</dbReference>
<comment type="subunit">
    <text evidence="5">Homodimer; disulfide-linked.</text>
</comment>
<feature type="compositionally biased region" description="Polar residues" evidence="24">
    <location>
        <begin position="287"/>
        <end position="299"/>
    </location>
</feature>
<dbReference type="InterPro" id="IPR003092">
    <property type="entry name" value="2pore_dom_K_chnl_TASK"/>
</dbReference>
<evidence type="ECO:0000256" key="3">
    <source>
        <dbReference type="ARBA" id="ARBA00004414"/>
    </source>
</evidence>
<dbReference type="KEGG" id="pcw:110202520"/>
<dbReference type="PRINTS" id="PR01586">
    <property type="entry name" value="TWIKCHANNEL"/>
</dbReference>
<keyword evidence="8 23" id="KW-0812">Transmembrane</keyword>
<feature type="region of interest" description="Disordered" evidence="24">
    <location>
        <begin position="285"/>
        <end position="307"/>
    </location>
</feature>
<dbReference type="InterPro" id="IPR013099">
    <property type="entry name" value="K_chnl_dom"/>
</dbReference>
<feature type="glycosylation site" description="N-linked (GlcNAc...) asparagine" evidence="22">
    <location>
        <position position="79"/>
    </location>
</feature>
<dbReference type="PANTHER" id="PTHR11003:SF28">
    <property type="entry name" value="POTASSIUM CHANNEL SUBFAMILY K MEMBER 6"/>
    <property type="match status" value="1"/>
</dbReference>
<evidence type="ECO:0000256" key="20">
    <source>
        <dbReference type="ARBA" id="ARBA00034430"/>
    </source>
</evidence>
<evidence type="ECO:0000256" key="16">
    <source>
        <dbReference type="ARBA" id="ARBA00023157"/>
    </source>
</evidence>
<organism evidence="27 28">
    <name type="scientific">Phascolarctos cinereus</name>
    <name type="common">Koala</name>
    <dbReference type="NCBI Taxonomy" id="38626"/>
    <lineage>
        <taxon>Eukaryota</taxon>
        <taxon>Metazoa</taxon>
        <taxon>Chordata</taxon>
        <taxon>Craniata</taxon>
        <taxon>Vertebrata</taxon>
        <taxon>Euteleostomi</taxon>
        <taxon>Mammalia</taxon>
        <taxon>Metatheria</taxon>
        <taxon>Diprotodontia</taxon>
        <taxon>Phascolarctidae</taxon>
        <taxon>Phascolarctos</taxon>
    </lineage>
</organism>
<keyword evidence="17" id="KW-0325">Glycoprotein</keyword>
<evidence type="ECO:0000256" key="18">
    <source>
        <dbReference type="ARBA" id="ARBA00023228"/>
    </source>
</evidence>
<evidence type="ECO:0000256" key="13">
    <source>
        <dbReference type="ARBA" id="ARBA00022989"/>
    </source>
</evidence>
<evidence type="ECO:0000256" key="17">
    <source>
        <dbReference type="ARBA" id="ARBA00023180"/>
    </source>
</evidence>
<protein>
    <recommendedName>
        <fullName evidence="21">Potassium channel subfamily K member</fullName>
    </recommendedName>
</protein>
<evidence type="ECO:0000256" key="1">
    <source>
        <dbReference type="ARBA" id="ARBA00004155"/>
    </source>
</evidence>
<evidence type="ECO:0000259" key="26">
    <source>
        <dbReference type="Pfam" id="PF07885"/>
    </source>
</evidence>
<keyword evidence="19 23" id="KW-0407">Ion channel</keyword>
<keyword evidence="12 21" id="KW-0630">Potassium</keyword>
<dbReference type="GO" id="GO:0030322">
    <property type="term" value="P:stabilization of membrane potential"/>
    <property type="evidence" value="ECO:0007669"/>
    <property type="project" value="TreeGrafter"/>
</dbReference>
<evidence type="ECO:0000256" key="19">
    <source>
        <dbReference type="ARBA" id="ARBA00023303"/>
    </source>
</evidence>
<feature type="domain" description="Potassium channel" evidence="26">
    <location>
        <begin position="176"/>
        <end position="254"/>
    </location>
</feature>
<evidence type="ECO:0000256" key="24">
    <source>
        <dbReference type="SAM" id="MobiDB-lite"/>
    </source>
</evidence>
<evidence type="ECO:0000256" key="10">
    <source>
        <dbReference type="ARBA" id="ARBA00022753"/>
    </source>
</evidence>
<dbReference type="InterPro" id="IPR003280">
    <property type="entry name" value="2pore_dom_K_chnl"/>
</dbReference>
<sequence length="307" mass="34112">MSRGAVLALALLVYAGYLTLGALVVSAIERPQESRLRAELRALKGELLESSPCLDDRALEHFLTRVLEAGRHGVSALHNATAPTSWDFASSLFFASTLISTVGYGYTTPLSDSGKAFSIFFALLGVPFTMLVLTATAQRVALLVTHAPLGWLQFRRGWDPRLLARWHLVLLLLGVLTLFFLVPAAIFTYLENSWTFLDAFYFCFISLSTIGLGDYVPSEQEGQKNRALYKVLVTVYLFLGLVVMALVLQTFRRMADLHGLTELILLPRECQADEEEDEHTDILDSRVQPTQQQLNSGTHSDYAAIPR</sequence>
<keyword evidence="14 21" id="KW-0406">Ion transport</keyword>
<dbReference type="RefSeq" id="XP_020834386.1">
    <property type="nucleotide sequence ID" value="XM_020978727.1"/>
</dbReference>
<dbReference type="AlphaFoldDB" id="A0A6P5JSP7"/>
<dbReference type="PRINTS" id="PR01587">
    <property type="entry name" value="TWIK2CHANNEL"/>
</dbReference>
<feature type="transmembrane region" description="Helical" evidence="25">
    <location>
        <begin position="199"/>
        <end position="216"/>
    </location>
</feature>
<keyword evidence="16" id="KW-1015">Disulfide bond</keyword>
<dbReference type="InParanoid" id="A0A6P5JSP7"/>
<keyword evidence="6 21" id="KW-0813">Transport</keyword>
<dbReference type="GO" id="GO:0015271">
    <property type="term" value="F:outward rectifier potassium channel activity"/>
    <property type="evidence" value="ECO:0007669"/>
    <property type="project" value="TreeGrafter"/>
</dbReference>
<dbReference type="GlyCosmos" id="A0A6P5JSP7">
    <property type="glycosylation" value="1 site, No reported glycans"/>
</dbReference>
<evidence type="ECO:0000256" key="4">
    <source>
        <dbReference type="ARBA" id="ARBA00006666"/>
    </source>
</evidence>
<dbReference type="GeneID" id="110202520"/>
<dbReference type="GO" id="GO:0060075">
    <property type="term" value="P:regulation of resting membrane potential"/>
    <property type="evidence" value="ECO:0007669"/>
    <property type="project" value="Ensembl"/>
</dbReference>
<dbReference type="Proteomes" id="UP000515140">
    <property type="component" value="Unplaced"/>
</dbReference>
<proteinExistence type="inferred from homology"/>
<dbReference type="GO" id="GO:0005886">
    <property type="term" value="C:plasma membrane"/>
    <property type="evidence" value="ECO:0007669"/>
    <property type="project" value="TreeGrafter"/>
</dbReference>
<evidence type="ECO:0000256" key="25">
    <source>
        <dbReference type="SAM" id="Phobius"/>
    </source>
</evidence>
<name>A0A6P5JSP7_PHACI</name>
<dbReference type="FunCoup" id="A0A6P5JSP7">
    <property type="interactions" value="176"/>
</dbReference>
<keyword evidence="27" id="KW-1185">Reference proteome</keyword>
<keyword evidence="10" id="KW-0967">Endosome</keyword>